<dbReference type="GO" id="GO:0008422">
    <property type="term" value="F:beta-glucosidase activity"/>
    <property type="evidence" value="ECO:0007669"/>
    <property type="project" value="TreeGrafter"/>
</dbReference>
<feature type="domain" description="Glycoside hydrolase family 5" evidence="6">
    <location>
        <begin position="141"/>
        <end position="392"/>
    </location>
</feature>
<dbReference type="GO" id="GO:0009251">
    <property type="term" value="P:glucan catabolic process"/>
    <property type="evidence" value="ECO:0007669"/>
    <property type="project" value="TreeGrafter"/>
</dbReference>
<dbReference type="GO" id="GO:0009986">
    <property type="term" value="C:cell surface"/>
    <property type="evidence" value="ECO:0007669"/>
    <property type="project" value="TreeGrafter"/>
</dbReference>
<evidence type="ECO:0000313" key="8">
    <source>
        <dbReference type="Proteomes" id="UP000627446"/>
    </source>
</evidence>
<evidence type="ECO:0000256" key="3">
    <source>
        <dbReference type="RuleBase" id="RU361153"/>
    </source>
</evidence>
<feature type="compositionally biased region" description="Low complexity" evidence="4">
    <location>
        <begin position="25"/>
        <end position="42"/>
    </location>
</feature>
<reference evidence="7" key="1">
    <citation type="submission" date="2020-08" db="EMBL/GenBank/DDBJ databases">
        <title>Novel species isolated from subtropical streams in China.</title>
        <authorList>
            <person name="Lu H."/>
        </authorList>
    </citation>
    <scope>NUCLEOTIDE SEQUENCE</scope>
    <source>
        <strain evidence="7">LX22W</strain>
    </source>
</reference>
<dbReference type="Pfam" id="PF00150">
    <property type="entry name" value="Cellulase"/>
    <property type="match status" value="1"/>
</dbReference>
<keyword evidence="1 3" id="KW-0378">Hydrolase</keyword>
<dbReference type="SUPFAM" id="SSF51445">
    <property type="entry name" value="(Trans)glycosidases"/>
    <property type="match status" value="1"/>
</dbReference>
<protein>
    <submittedName>
        <fullName evidence="7">Cellulase family glycosylhydrolase</fullName>
    </submittedName>
</protein>
<proteinExistence type="inferred from homology"/>
<keyword evidence="2 3" id="KW-0326">Glycosidase</keyword>
<comment type="caution">
    <text evidence="7">The sequence shown here is derived from an EMBL/GenBank/DDBJ whole genome shotgun (WGS) entry which is preliminary data.</text>
</comment>
<feature type="chain" id="PRO_5036904146" evidence="5">
    <location>
        <begin position="30"/>
        <end position="463"/>
    </location>
</feature>
<dbReference type="Proteomes" id="UP000627446">
    <property type="component" value="Unassembled WGS sequence"/>
</dbReference>
<evidence type="ECO:0000259" key="6">
    <source>
        <dbReference type="Pfam" id="PF00150"/>
    </source>
</evidence>
<gene>
    <name evidence="7" type="ORF">H8K36_16175</name>
</gene>
<organism evidence="7 8">
    <name type="scientific">Undibacterium nitidum</name>
    <dbReference type="NCBI Taxonomy" id="2762298"/>
    <lineage>
        <taxon>Bacteria</taxon>
        <taxon>Pseudomonadati</taxon>
        <taxon>Pseudomonadota</taxon>
        <taxon>Betaproteobacteria</taxon>
        <taxon>Burkholderiales</taxon>
        <taxon>Oxalobacteraceae</taxon>
        <taxon>Undibacterium</taxon>
    </lineage>
</organism>
<feature type="signal peptide" evidence="5">
    <location>
        <begin position="1"/>
        <end position="29"/>
    </location>
</feature>
<comment type="similarity">
    <text evidence="3">Belongs to the glycosyl hydrolase 5 (cellulase A) family.</text>
</comment>
<evidence type="ECO:0000313" key="7">
    <source>
        <dbReference type="EMBL" id="MBC3882930.1"/>
    </source>
</evidence>
<dbReference type="InterPro" id="IPR017853">
    <property type="entry name" value="GH"/>
</dbReference>
<evidence type="ECO:0000256" key="2">
    <source>
        <dbReference type="ARBA" id="ARBA00023295"/>
    </source>
</evidence>
<dbReference type="InterPro" id="IPR050386">
    <property type="entry name" value="Glycosyl_hydrolase_5"/>
</dbReference>
<sequence>MQLLWGARKLVAASSAVLLIACGSGTSSASSPANNTTTPNSGVNSGVITPTPNPNLTPNEPVSMLRTDGTYWLRANSRPIQLKGVNLGNWLIQEFWMMGQGSAGIDDQCKLEAKLDQRFGYAERERLYRLYRDNWISTRDWDMIAKFGLNVVRLPFIWSVIEDEKNPGNLRSDAWVYLDKAIAEAEKRGIYVILDLHGAVGSQGWEHHSGCAGKNLYWSTPEYQQRTVWLWQQIAARYKDRAAVAGYSLLNEPWGTSEAEMARVVKGLYEAVRAVDTNHVVILPGHAAGINAYGNPAQAGIKNVAFEMHFYPGFFGWSQPGLAVHKDWLYCGSSGNGGVCEWNARLKNLNTAFLVGEFQPWAGMGAEVGGQVTRTTYDVYASYGWASTAWSYKLITNNGGQGNGTWGLVTNAPDSKIPALDFNTASLADIEALFKQFGSVNYEPQQAAMNWMTSTTAPNPFNR</sequence>
<dbReference type="GO" id="GO:0005576">
    <property type="term" value="C:extracellular region"/>
    <property type="evidence" value="ECO:0007669"/>
    <property type="project" value="TreeGrafter"/>
</dbReference>
<keyword evidence="8" id="KW-1185">Reference proteome</keyword>
<dbReference type="PANTHER" id="PTHR31297">
    <property type="entry name" value="GLUCAN ENDO-1,6-BETA-GLUCOSIDASE B"/>
    <property type="match status" value="1"/>
</dbReference>
<evidence type="ECO:0000256" key="1">
    <source>
        <dbReference type="ARBA" id="ARBA00022801"/>
    </source>
</evidence>
<name>A0A923KMI5_9BURK</name>
<dbReference type="InterPro" id="IPR001547">
    <property type="entry name" value="Glyco_hydro_5"/>
</dbReference>
<feature type="region of interest" description="Disordered" evidence="4">
    <location>
        <begin position="25"/>
        <end position="59"/>
    </location>
</feature>
<dbReference type="PANTHER" id="PTHR31297:SF13">
    <property type="entry name" value="PUTATIVE-RELATED"/>
    <property type="match status" value="1"/>
</dbReference>
<accession>A0A923KMI5</accession>
<evidence type="ECO:0000256" key="4">
    <source>
        <dbReference type="SAM" id="MobiDB-lite"/>
    </source>
</evidence>
<evidence type="ECO:0000256" key="5">
    <source>
        <dbReference type="SAM" id="SignalP"/>
    </source>
</evidence>
<dbReference type="Gene3D" id="3.20.20.80">
    <property type="entry name" value="Glycosidases"/>
    <property type="match status" value="1"/>
</dbReference>
<keyword evidence="5" id="KW-0732">Signal</keyword>
<dbReference type="EMBL" id="JACOFZ010000008">
    <property type="protein sequence ID" value="MBC3882930.1"/>
    <property type="molecule type" value="Genomic_DNA"/>
</dbReference>
<dbReference type="AlphaFoldDB" id="A0A923KMI5"/>